<feature type="transmembrane region" description="Helical" evidence="7">
    <location>
        <begin position="219"/>
        <end position="245"/>
    </location>
</feature>
<evidence type="ECO:0000256" key="2">
    <source>
        <dbReference type="ARBA" id="ARBA00022448"/>
    </source>
</evidence>
<feature type="transmembrane region" description="Helical" evidence="7">
    <location>
        <begin position="165"/>
        <end position="188"/>
    </location>
</feature>
<dbReference type="Proteomes" id="UP001501391">
    <property type="component" value="Unassembled WGS sequence"/>
</dbReference>
<feature type="transmembrane region" description="Helical" evidence="7">
    <location>
        <begin position="34"/>
        <end position="51"/>
    </location>
</feature>
<feature type="transmembrane region" description="Helical" evidence="7">
    <location>
        <begin position="282"/>
        <end position="300"/>
    </location>
</feature>
<keyword evidence="2" id="KW-0813">Transport</keyword>
<sequence length="421" mass="44278">MTTNQLFALFSDLALILVLAHLLGALARRFSQPAVIGEVLAGILLGPTLLGHEVSDFLFPSDIRPMLTALADVGMAVFMFIVGLELDRKILRGTGRLAATVSVSSILLPFGLGALLALLLAEDHAPDHRLGFVLFMGTAMSVTAFPVLARILTDREMQHTPVGGLALACAAIGDVLAWCMLAAVVALAGGGGAGPWYLLLLVPYTGVMLWVVRPLLRRLLAAGAGTARLSPAALTAVLAGLLVSGAVTEKIGLHFIFGAFFFGVVMPKESTERLRADITDRIGEVSSHLLLPVFFISVGLKVDLSDLGRSGWLDFGLVLLVAVSGKFLGAFLSARAHGVTARQSAVLATLMNTRGLTELIILTAGLQLGVLDERLFSLMVAMAVVTTAMAGPLLSLFQPRPLADHPLVPAARDAQPPAARH</sequence>
<feature type="transmembrane region" description="Helical" evidence="7">
    <location>
        <begin position="96"/>
        <end position="120"/>
    </location>
</feature>
<evidence type="ECO:0000256" key="5">
    <source>
        <dbReference type="ARBA" id="ARBA00023065"/>
    </source>
</evidence>
<feature type="transmembrane region" description="Helical" evidence="7">
    <location>
        <begin position="251"/>
        <end position="270"/>
    </location>
</feature>
<keyword evidence="4 7" id="KW-1133">Transmembrane helix</keyword>
<feature type="transmembrane region" description="Helical" evidence="7">
    <location>
        <begin position="63"/>
        <end position="84"/>
    </location>
</feature>
<organism evidence="9 10">
    <name type="scientific">Streptomyces bangladeshensis</name>
    <dbReference type="NCBI Taxonomy" id="295352"/>
    <lineage>
        <taxon>Bacteria</taxon>
        <taxon>Bacillati</taxon>
        <taxon>Actinomycetota</taxon>
        <taxon>Actinomycetes</taxon>
        <taxon>Kitasatosporales</taxon>
        <taxon>Streptomycetaceae</taxon>
        <taxon>Streptomyces</taxon>
    </lineage>
</organism>
<dbReference type="EMBL" id="BAAAOQ010000017">
    <property type="protein sequence ID" value="GAA2200143.1"/>
    <property type="molecule type" value="Genomic_DNA"/>
</dbReference>
<feature type="domain" description="Cation/H+ exchanger transmembrane" evidence="8">
    <location>
        <begin position="18"/>
        <end position="395"/>
    </location>
</feature>
<evidence type="ECO:0000256" key="6">
    <source>
        <dbReference type="ARBA" id="ARBA00023136"/>
    </source>
</evidence>
<dbReference type="Gene3D" id="1.20.1530.20">
    <property type="match status" value="1"/>
</dbReference>
<evidence type="ECO:0000256" key="1">
    <source>
        <dbReference type="ARBA" id="ARBA00004141"/>
    </source>
</evidence>
<comment type="subcellular location">
    <subcellularLocation>
        <location evidence="1">Membrane</location>
        <topology evidence="1">Multi-pass membrane protein</topology>
    </subcellularLocation>
</comment>
<evidence type="ECO:0000256" key="3">
    <source>
        <dbReference type="ARBA" id="ARBA00022692"/>
    </source>
</evidence>
<dbReference type="InterPro" id="IPR050794">
    <property type="entry name" value="CPA2_transporter"/>
</dbReference>
<feature type="transmembrane region" description="Helical" evidence="7">
    <location>
        <begin position="132"/>
        <end position="153"/>
    </location>
</feature>
<keyword evidence="3 7" id="KW-0812">Transmembrane</keyword>
<evidence type="ECO:0000256" key="4">
    <source>
        <dbReference type="ARBA" id="ARBA00022989"/>
    </source>
</evidence>
<dbReference type="PANTHER" id="PTHR32468:SF0">
    <property type="entry name" value="K(+)_H(+) ANTIPORTER 1"/>
    <property type="match status" value="1"/>
</dbReference>
<dbReference type="RefSeq" id="WP_346163610.1">
    <property type="nucleotide sequence ID" value="NZ_BAAAOQ010000017.1"/>
</dbReference>
<keyword evidence="5" id="KW-0406">Ion transport</keyword>
<keyword evidence="10" id="KW-1185">Reference proteome</keyword>
<evidence type="ECO:0000313" key="10">
    <source>
        <dbReference type="Proteomes" id="UP001501391"/>
    </source>
</evidence>
<feature type="transmembrane region" description="Helical" evidence="7">
    <location>
        <begin position="194"/>
        <end position="212"/>
    </location>
</feature>
<proteinExistence type="predicted"/>
<dbReference type="InterPro" id="IPR006153">
    <property type="entry name" value="Cation/H_exchanger_TM"/>
</dbReference>
<reference evidence="9 10" key="1">
    <citation type="journal article" date="2019" name="Int. J. Syst. Evol. Microbiol.">
        <title>The Global Catalogue of Microorganisms (GCM) 10K type strain sequencing project: providing services to taxonomists for standard genome sequencing and annotation.</title>
        <authorList>
            <consortium name="The Broad Institute Genomics Platform"/>
            <consortium name="The Broad Institute Genome Sequencing Center for Infectious Disease"/>
            <person name="Wu L."/>
            <person name="Ma J."/>
        </authorList>
    </citation>
    <scope>NUCLEOTIDE SEQUENCE [LARGE SCALE GENOMIC DNA]</scope>
    <source>
        <strain evidence="9 10">JCM 14924</strain>
    </source>
</reference>
<evidence type="ECO:0000256" key="7">
    <source>
        <dbReference type="SAM" id="Phobius"/>
    </source>
</evidence>
<name>A0ABN3BTE8_9ACTN</name>
<comment type="caution">
    <text evidence="9">The sequence shown here is derived from an EMBL/GenBank/DDBJ whole genome shotgun (WGS) entry which is preliminary data.</text>
</comment>
<evidence type="ECO:0000313" key="9">
    <source>
        <dbReference type="EMBL" id="GAA2200143.1"/>
    </source>
</evidence>
<evidence type="ECO:0000259" key="8">
    <source>
        <dbReference type="Pfam" id="PF00999"/>
    </source>
</evidence>
<feature type="transmembrane region" description="Helical" evidence="7">
    <location>
        <begin position="375"/>
        <end position="397"/>
    </location>
</feature>
<feature type="transmembrane region" description="Helical" evidence="7">
    <location>
        <begin position="6"/>
        <end position="27"/>
    </location>
</feature>
<accession>A0ABN3BTE8</accession>
<feature type="transmembrane region" description="Helical" evidence="7">
    <location>
        <begin position="312"/>
        <end position="334"/>
    </location>
</feature>
<dbReference type="PANTHER" id="PTHR32468">
    <property type="entry name" value="CATION/H + ANTIPORTER"/>
    <property type="match status" value="1"/>
</dbReference>
<gene>
    <name evidence="9" type="ORF">GCM10009787_49850</name>
</gene>
<protein>
    <recommendedName>
        <fullName evidence="8">Cation/H+ exchanger transmembrane domain-containing protein</fullName>
    </recommendedName>
</protein>
<keyword evidence="6 7" id="KW-0472">Membrane</keyword>
<dbReference type="Pfam" id="PF00999">
    <property type="entry name" value="Na_H_Exchanger"/>
    <property type="match status" value="1"/>
</dbReference>
<dbReference type="InterPro" id="IPR038770">
    <property type="entry name" value="Na+/solute_symporter_sf"/>
</dbReference>